<gene>
    <name evidence="4" type="ORF">TSOC_010714</name>
</gene>
<feature type="domain" description="RING-type" evidence="3">
    <location>
        <begin position="593"/>
        <end position="635"/>
    </location>
</feature>
<feature type="compositionally biased region" description="Gly residues" evidence="2">
    <location>
        <begin position="185"/>
        <end position="194"/>
    </location>
</feature>
<evidence type="ECO:0000259" key="3">
    <source>
        <dbReference type="PROSITE" id="PS50089"/>
    </source>
</evidence>
<accession>A0A2J7ZSJ7</accession>
<feature type="compositionally biased region" description="Gly residues" evidence="2">
    <location>
        <begin position="453"/>
        <end position="468"/>
    </location>
</feature>
<dbReference type="Proteomes" id="UP000236333">
    <property type="component" value="Unassembled WGS sequence"/>
</dbReference>
<dbReference type="OrthoDB" id="194358at2759"/>
<feature type="region of interest" description="Disordered" evidence="2">
    <location>
        <begin position="177"/>
        <end position="238"/>
    </location>
</feature>
<keyword evidence="1" id="KW-0479">Metal-binding</keyword>
<dbReference type="GO" id="GO:0008270">
    <property type="term" value="F:zinc ion binding"/>
    <property type="evidence" value="ECO:0007669"/>
    <property type="project" value="UniProtKB-KW"/>
</dbReference>
<feature type="region of interest" description="Disordered" evidence="2">
    <location>
        <begin position="264"/>
        <end position="286"/>
    </location>
</feature>
<feature type="region of interest" description="Disordered" evidence="2">
    <location>
        <begin position="546"/>
        <end position="566"/>
    </location>
</feature>
<dbReference type="Gene3D" id="1.25.40.20">
    <property type="entry name" value="Ankyrin repeat-containing domain"/>
    <property type="match status" value="1"/>
</dbReference>
<dbReference type="CDD" id="cd16449">
    <property type="entry name" value="RING-HC"/>
    <property type="match status" value="1"/>
</dbReference>
<dbReference type="EMBL" id="PGGS01000529">
    <property type="protein sequence ID" value="PNH03247.1"/>
    <property type="molecule type" value="Genomic_DNA"/>
</dbReference>
<keyword evidence="1" id="KW-0862">Zinc</keyword>
<keyword evidence="5" id="KW-1185">Reference proteome</keyword>
<dbReference type="Gene3D" id="3.30.40.10">
    <property type="entry name" value="Zinc/RING finger domain, C3HC4 (zinc finger)"/>
    <property type="match status" value="1"/>
</dbReference>
<evidence type="ECO:0000256" key="2">
    <source>
        <dbReference type="SAM" id="MobiDB-lite"/>
    </source>
</evidence>
<evidence type="ECO:0000313" key="4">
    <source>
        <dbReference type="EMBL" id="PNH03247.1"/>
    </source>
</evidence>
<dbReference type="InterPro" id="IPR013083">
    <property type="entry name" value="Znf_RING/FYVE/PHD"/>
</dbReference>
<feature type="region of interest" description="Disordered" evidence="2">
    <location>
        <begin position="453"/>
        <end position="515"/>
    </location>
</feature>
<dbReference type="PROSITE" id="PS50089">
    <property type="entry name" value="ZF_RING_2"/>
    <property type="match status" value="1"/>
</dbReference>
<feature type="region of interest" description="Disordered" evidence="2">
    <location>
        <begin position="327"/>
        <end position="397"/>
    </location>
</feature>
<evidence type="ECO:0000256" key="1">
    <source>
        <dbReference type="PROSITE-ProRule" id="PRU00175"/>
    </source>
</evidence>
<dbReference type="AlphaFoldDB" id="A0A2J7ZSJ7"/>
<dbReference type="SUPFAM" id="SSF57850">
    <property type="entry name" value="RING/U-box"/>
    <property type="match status" value="1"/>
</dbReference>
<name>A0A2J7ZSJ7_9CHLO</name>
<dbReference type="InterPro" id="IPR036770">
    <property type="entry name" value="Ankyrin_rpt-contain_sf"/>
</dbReference>
<evidence type="ECO:0000313" key="5">
    <source>
        <dbReference type="Proteomes" id="UP000236333"/>
    </source>
</evidence>
<comment type="caution">
    <text evidence="4">The sequence shown here is derived from an EMBL/GenBank/DDBJ whole genome shotgun (WGS) entry which is preliminary data.</text>
</comment>
<dbReference type="Pfam" id="PF13920">
    <property type="entry name" value="zf-C3HC4_3"/>
    <property type="match status" value="1"/>
</dbReference>
<protein>
    <recommendedName>
        <fullName evidence="3">RING-type domain-containing protein</fullName>
    </recommendedName>
</protein>
<dbReference type="InterPro" id="IPR001841">
    <property type="entry name" value="Znf_RING"/>
</dbReference>
<sequence length="649" mass="64096">MGAACTKRGREEAAFLKAARDGDCGVVQQAILRHVDWGYRAQTWNGQTVFHLAARYGRLDVLETVVEAVRFNPAGPDKWRKLLRSLNIALLGRRGSRVAAAAGTGGNKAAPGVYRSRSLRSLLTGAGRQRRSLTLGTPAGPGGGDIASQLSFAAQALALEEGELDDILYAMQPPDADARADAEGSVGGAAGGTGRTLHGSDTTGALEALGAAEGGQGSGQQRGRPPLAGGSRPAAGGALGFWRRATGQLQPQASAVQQFSADVTVRSEPPGAAEPSSPLFTAHAPEGGSLHASHAYLAATSAGAPQPATPLPARARLSLGTIAASFGSPRLPHTASPSATSSNGALPLPPLPPHPEGGAAAVRSSTLPGRPASLSEVAGGAGAAGQGPPRPPSASAVPLAATASGALDTAVAAVLANLAEAPQQVLRRYRLLQLTQGVDLHDLLRDHSELAGAAGGGAADTGPPGVGGMLARTQSDAASQAAGGRGTGQALPGGAVDAAEGSGRRGAGGAGAAPSAAVGSSAIGGSIHGAAPAFGNSAAAAAAAGLDTGPAEPSWPAPPAASSAGAATPAQMAGHLLRALSSQAASEIGENMCGVCFDQPDCLSITGCGHRLCADCSRELCTLNTFKPALCPFCRGYIGGFKFTAAARP</sequence>
<proteinExistence type="predicted"/>
<organism evidence="4 5">
    <name type="scientific">Tetrabaena socialis</name>
    <dbReference type="NCBI Taxonomy" id="47790"/>
    <lineage>
        <taxon>Eukaryota</taxon>
        <taxon>Viridiplantae</taxon>
        <taxon>Chlorophyta</taxon>
        <taxon>core chlorophytes</taxon>
        <taxon>Chlorophyceae</taxon>
        <taxon>CS clade</taxon>
        <taxon>Chlamydomonadales</taxon>
        <taxon>Tetrabaenaceae</taxon>
        <taxon>Tetrabaena</taxon>
    </lineage>
</organism>
<reference evidence="4 5" key="1">
    <citation type="journal article" date="2017" name="Mol. Biol. Evol.">
        <title>The 4-celled Tetrabaena socialis nuclear genome reveals the essential components for genetic control of cell number at the origin of multicellularity in the volvocine lineage.</title>
        <authorList>
            <person name="Featherston J."/>
            <person name="Arakaki Y."/>
            <person name="Hanschen E.R."/>
            <person name="Ferris P.J."/>
            <person name="Michod R.E."/>
            <person name="Olson B.J.S.C."/>
            <person name="Nozaki H."/>
            <person name="Durand P.M."/>
        </authorList>
    </citation>
    <scope>NUCLEOTIDE SEQUENCE [LARGE SCALE GENOMIC DNA]</scope>
    <source>
        <strain evidence="4 5">NIES-571</strain>
    </source>
</reference>
<keyword evidence="1" id="KW-0863">Zinc-finger</keyword>
<feature type="compositionally biased region" description="Low complexity" evidence="2">
    <location>
        <begin position="267"/>
        <end position="278"/>
    </location>
</feature>